<sequence>MPSNRLGKVQKHVAKKKGKNAALHENSRDTQRLQSASLRDNRLNKLAALREKQNRRYLQRVKFFQSSTTSLPAPPTLPEIQALIEDYLGRDDEELAQLKADRRPGRPPSTRETVLEQSRATEQGEYVSGFWIPDLGEENLKKLRNWDGKWAGLAQMKFVRVNKEGKRSESSFPPKGLS</sequence>
<dbReference type="InterPro" id="IPR021346">
    <property type="entry name" value="Tma16"/>
</dbReference>
<evidence type="ECO:0000256" key="2">
    <source>
        <dbReference type="SAM" id="MobiDB-lite"/>
    </source>
</evidence>
<evidence type="ECO:0000313" key="4">
    <source>
        <dbReference type="Proteomes" id="UP000799440"/>
    </source>
</evidence>
<name>A0A6A6V0W5_9PLEO</name>
<keyword evidence="4" id="KW-1185">Reference proteome</keyword>
<reference evidence="3" key="1">
    <citation type="journal article" date="2020" name="Stud. Mycol.">
        <title>101 Dothideomycetes genomes: a test case for predicting lifestyles and emergence of pathogens.</title>
        <authorList>
            <person name="Haridas S."/>
            <person name="Albert R."/>
            <person name="Binder M."/>
            <person name="Bloem J."/>
            <person name="Labutti K."/>
            <person name="Salamov A."/>
            <person name="Andreopoulos B."/>
            <person name="Baker S."/>
            <person name="Barry K."/>
            <person name="Bills G."/>
            <person name="Bluhm B."/>
            <person name="Cannon C."/>
            <person name="Castanera R."/>
            <person name="Culley D."/>
            <person name="Daum C."/>
            <person name="Ezra D."/>
            <person name="Gonzalez J."/>
            <person name="Henrissat B."/>
            <person name="Kuo A."/>
            <person name="Liang C."/>
            <person name="Lipzen A."/>
            <person name="Lutzoni F."/>
            <person name="Magnuson J."/>
            <person name="Mondo S."/>
            <person name="Nolan M."/>
            <person name="Ohm R."/>
            <person name="Pangilinan J."/>
            <person name="Park H.-J."/>
            <person name="Ramirez L."/>
            <person name="Alfaro M."/>
            <person name="Sun H."/>
            <person name="Tritt A."/>
            <person name="Yoshinaga Y."/>
            <person name="Zwiers L.-H."/>
            <person name="Turgeon B."/>
            <person name="Goodwin S."/>
            <person name="Spatafora J."/>
            <person name="Crous P."/>
            <person name="Grigoriev I."/>
        </authorList>
    </citation>
    <scope>NUCLEOTIDE SEQUENCE</scope>
    <source>
        <strain evidence="3">CBS 119925</strain>
    </source>
</reference>
<evidence type="ECO:0000256" key="1">
    <source>
        <dbReference type="ARBA" id="ARBA00034127"/>
    </source>
</evidence>
<dbReference type="EMBL" id="MU006595">
    <property type="protein sequence ID" value="KAF2743663.1"/>
    <property type="molecule type" value="Genomic_DNA"/>
</dbReference>
<evidence type="ECO:0008006" key="5">
    <source>
        <dbReference type="Google" id="ProtNLM"/>
    </source>
</evidence>
<comment type="similarity">
    <text evidence="1">Belongs to the TMA16 family.</text>
</comment>
<feature type="compositionally biased region" description="Basic residues" evidence="2">
    <location>
        <begin position="8"/>
        <end position="19"/>
    </location>
</feature>
<dbReference type="PANTHER" id="PTHR13349">
    <property type="entry name" value="TRANSLATION MACHINERY-ASSOCIATED PROTEIN 16"/>
    <property type="match status" value="1"/>
</dbReference>
<gene>
    <name evidence="3" type="ORF">M011DRAFT_430731</name>
</gene>
<organism evidence="3 4">
    <name type="scientific">Sporormia fimetaria CBS 119925</name>
    <dbReference type="NCBI Taxonomy" id="1340428"/>
    <lineage>
        <taxon>Eukaryota</taxon>
        <taxon>Fungi</taxon>
        <taxon>Dikarya</taxon>
        <taxon>Ascomycota</taxon>
        <taxon>Pezizomycotina</taxon>
        <taxon>Dothideomycetes</taxon>
        <taxon>Pleosporomycetidae</taxon>
        <taxon>Pleosporales</taxon>
        <taxon>Sporormiaceae</taxon>
        <taxon>Sporormia</taxon>
    </lineage>
</organism>
<feature type="region of interest" description="Disordered" evidence="2">
    <location>
        <begin position="1"/>
        <end position="39"/>
    </location>
</feature>
<accession>A0A6A6V0W5</accession>
<evidence type="ECO:0000313" key="3">
    <source>
        <dbReference type="EMBL" id="KAF2743663.1"/>
    </source>
</evidence>
<proteinExistence type="inferred from homology"/>
<dbReference type="InterPro" id="IPR038356">
    <property type="entry name" value="Tma16_sf"/>
</dbReference>
<dbReference type="PANTHER" id="PTHR13349:SF2">
    <property type="entry name" value="TRANSLATION MACHINERY-ASSOCIATED PROTEIN 16"/>
    <property type="match status" value="1"/>
</dbReference>
<dbReference type="AlphaFoldDB" id="A0A6A6V0W5"/>
<dbReference type="Pfam" id="PF11176">
    <property type="entry name" value="Tma16"/>
    <property type="match status" value="1"/>
</dbReference>
<feature type="region of interest" description="Disordered" evidence="2">
    <location>
        <begin position="97"/>
        <end position="119"/>
    </location>
</feature>
<feature type="compositionally biased region" description="Polar residues" evidence="2">
    <location>
        <begin position="110"/>
        <end position="119"/>
    </location>
</feature>
<dbReference type="Proteomes" id="UP000799440">
    <property type="component" value="Unassembled WGS sequence"/>
</dbReference>
<dbReference type="OrthoDB" id="270284at2759"/>
<protein>
    <recommendedName>
        <fullName evidence="5">Translation machinery-associated protein 16</fullName>
    </recommendedName>
</protein>
<dbReference type="GO" id="GO:0005634">
    <property type="term" value="C:nucleus"/>
    <property type="evidence" value="ECO:0007669"/>
    <property type="project" value="TreeGrafter"/>
</dbReference>
<dbReference type="Gene3D" id="1.20.1440.170">
    <property type="entry name" value="Translation machinery-associated protein 16-like"/>
    <property type="match status" value="1"/>
</dbReference>